<gene>
    <name evidence="2" type="ORF">ZIOFF_070922</name>
</gene>
<dbReference type="AlphaFoldDB" id="A0A8J5EQ70"/>
<dbReference type="PANTHER" id="PTHR15922:SF2">
    <property type="entry name" value="NBAS SUBUNIT OF NRZ TETHERING COMPLEX"/>
    <property type="match status" value="1"/>
</dbReference>
<keyword evidence="3" id="KW-1185">Reference proteome</keyword>
<reference evidence="2 3" key="1">
    <citation type="submission" date="2020-08" db="EMBL/GenBank/DDBJ databases">
        <title>Plant Genome Project.</title>
        <authorList>
            <person name="Zhang R.-G."/>
        </authorList>
    </citation>
    <scope>NUCLEOTIDE SEQUENCE [LARGE SCALE GENOMIC DNA]</scope>
    <source>
        <tissue evidence="2">Rhizome</tissue>
    </source>
</reference>
<proteinExistence type="predicted"/>
<accession>A0A8J5EQ70</accession>
<protein>
    <submittedName>
        <fullName evidence="2">Uncharacterized protein</fullName>
    </submittedName>
</protein>
<dbReference type="GO" id="GO:0070939">
    <property type="term" value="C:Dsl1/NZR complex"/>
    <property type="evidence" value="ECO:0007669"/>
    <property type="project" value="TreeGrafter"/>
</dbReference>
<feature type="compositionally biased region" description="Polar residues" evidence="1">
    <location>
        <begin position="7"/>
        <end position="16"/>
    </location>
</feature>
<evidence type="ECO:0000313" key="2">
    <source>
        <dbReference type="EMBL" id="KAG6469983.1"/>
    </source>
</evidence>
<dbReference type="GO" id="GO:0000149">
    <property type="term" value="F:SNARE binding"/>
    <property type="evidence" value="ECO:0007669"/>
    <property type="project" value="TreeGrafter"/>
</dbReference>
<dbReference type="Proteomes" id="UP000734854">
    <property type="component" value="Unassembled WGS sequence"/>
</dbReference>
<dbReference type="PANTHER" id="PTHR15922">
    <property type="entry name" value="NEUROBLASTOMA-AMPLIFIED SEQUENCE"/>
    <property type="match status" value="1"/>
</dbReference>
<evidence type="ECO:0000313" key="3">
    <source>
        <dbReference type="Proteomes" id="UP000734854"/>
    </source>
</evidence>
<comment type="caution">
    <text evidence="2">The sequence shown here is derived from an EMBL/GenBank/DDBJ whole genome shotgun (WGS) entry which is preliminary data.</text>
</comment>
<sequence length="344" mass="37947">MVRRLWNKSSGQSNDDGSQRRETEAALVVHGGGGTPAEGVAAQGAWCRLFAEEGVVAQGRWLRETLSVVHEGGSTPAEGAAAQGAWCRLFTEEGVVAQGRRRREMVAAVREGGSMPAEGAVAQDRLRKEMVVVIKPVTAGRGREAMEQEMTEERNRTVATGRVLYEIRHHASADLPSDTSPPSVASSSSGGFLSYLSLRGVVHFKERWYQYRRSRAVNKKVSLIVSSGGEHVAVAVGNQISIFHKDDDYMNPCGVYTCSYYPLCVYAIEIHGCHHFMNMEREIACISDKHVVFHSGVWLETWDILGMIDDLSTLYVIRTNGEEILRRTRSQLKLSAPIIALICL</sequence>
<feature type="region of interest" description="Disordered" evidence="1">
    <location>
        <begin position="1"/>
        <end position="23"/>
    </location>
</feature>
<evidence type="ECO:0000256" key="1">
    <source>
        <dbReference type="SAM" id="MobiDB-lite"/>
    </source>
</evidence>
<organism evidence="2 3">
    <name type="scientific">Zingiber officinale</name>
    <name type="common">Ginger</name>
    <name type="synonym">Amomum zingiber</name>
    <dbReference type="NCBI Taxonomy" id="94328"/>
    <lineage>
        <taxon>Eukaryota</taxon>
        <taxon>Viridiplantae</taxon>
        <taxon>Streptophyta</taxon>
        <taxon>Embryophyta</taxon>
        <taxon>Tracheophyta</taxon>
        <taxon>Spermatophyta</taxon>
        <taxon>Magnoliopsida</taxon>
        <taxon>Liliopsida</taxon>
        <taxon>Zingiberales</taxon>
        <taxon>Zingiberaceae</taxon>
        <taxon>Zingiber</taxon>
    </lineage>
</organism>
<dbReference type="GO" id="GO:0006890">
    <property type="term" value="P:retrograde vesicle-mediated transport, Golgi to endoplasmic reticulum"/>
    <property type="evidence" value="ECO:0007669"/>
    <property type="project" value="TreeGrafter"/>
</dbReference>
<name>A0A8J5EQ70_ZINOF</name>
<dbReference type="EMBL" id="JACMSC010000021">
    <property type="protein sequence ID" value="KAG6469983.1"/>
    <property type="molecule type" value="Genomic_DNA"/>
</dbReference>